<dbReference type="PANTHER" id="PTHR10153">
    <property type="entry name" value="SMALL CONDUCTANCE CALCIUM-ACTIVATED POTASSIUM CHANNEL"/>
    <property type="match status" value="1"/>
</dbReference>
<dbReference type="Pfam" id="PF03530">
    <property type="entry name" value="SK_channel"/>
    <property type="match status" value="1"/>
</dbReference>
<gene>
    <name evidence="2" type="ORF">CGOC_LOCUS10118</name>
</gene>
<dbReference type="AlphaFoldDB" id="A0A3P7Q431"/>
<keyword evidence="1" id="KW-0812">Transmembrane</keyword>
<dbReference type="GO" id="GO:0016020">
    <property type="term" value="C:membrane"/>
    <property type="evidence" value="ECO:0007669"/>
    <property type="project" value="InterPro"/>
</dbReference>
<proteinExistence type="predicted"/>
<dbReference type="EMBL" id="UYRV01109781">
    <property type="protein sequence ID" value="VDN25469.1"/>
    <property type="molecule type" value="Genomic_DNA"/>
</dbReference>
<dbReference type="InterPro" id="IPR015449">
    <property type="entry name" value="K_chnl_Ca-activ_SK"/>
</dbReference>
<reference evidence="2 3" key="1">
    <citation type="submission" date="2018-11" db="EMBL/GenBank/DDBJ databases">
        <authorList>
            <consortium name="Pathogen Informatics"/>
        </authorList>
    </citation>
    <scope>NUCLEOTIDE SEQUENCE [LARGE SCALE GENOMIC DNA]</scope>
</reference>
<organism evidence="2 3">
    <name type="scientific">Cylicostephanus goldi</name>
    <name type="common">Nematode worm</name>
    <dbReference type="NCBI Taxonomy" id="71465"/>
    <lineage>
        <taxon>Eukaryota</taxon>
        <taxon>Metazoa</taxon>
        <taxon>Ecdysozoa</taxon>
        <taxon>Nematoda</taxon>
        <taxon>Chromadorea</taxon>
        <taxon>Rhabditida</taxon>
        <taxon>Rhabditina</taxon>
        <taxon>Rhabditomorpha</taxon>
        <taxon>Strongyloidea</taxon>
        <taxon>Strongylidae</taxon>
        <taxon>Cylicostephanus</taxon>
    </lineage>
</organism>
<feature type="transmembrane region" description="Helical" evidence="1">
    <location>
        <begin position="59"/>
        <end position="83"/>
    </location>
</feature>
<dbReference type="Proteomes" id="UP000271889">
    <property type="component" value="Unassembled WGS sequence"/>
</dbReference>
<dbReference type="OrthoDB" id="73653at2759"/>
<keyword evidence="1" id="KW-0472">Membrane</keyword>
<dbReference type="GO" id="GO:0016286">
    <property type="term" value="F:small conductance calcium-activated potassium channel activity"/>
    <property type="evidence" value="ECO:0007669"/>
    <property type="project" value="InterPro"/>
</dbReference>
<evidence type="ECO:0000256" key="1">
    <source>
        <dbReference type="SAM" id="Phobius"/>
    </source>
</evidence>
<keyword evidence="1" id="KW-1133">Transmembrane helix</keyword>
<evidence type="ECO:0000313" key="3">
    <source>
        <dbReference type="Proteomes" id="UP000271889"/>
    </source>
</evidence>
<accession>A0A3P7Q431</accession>
<sequence length="129" mass="14609">MRCRMRKQLFIQRNKVCDLSLILGIAGLLFVIIDAELTALSPNTHITKGHNVSLFLRSLAVLTTICLMCCLINYHAIEALALFDGRLSTQKLVMSKWLTYPLMYCYPFPCFYDPTCSVGSWSYTASSSR</sequence>
<protein>
    <submittedName>
        <fullName evidence="2">Uncharacterized protein</fullName>
    </submittedName>
</protein>
<keyword evidence="3" id="KW-1185">Reference proteome</keyword>
<evidence type="ECO:0000313" key="2">
    <source>
        <dbReference type="EMBL" id="VDN25469.1"/>
    </source>
</evidence>
<name>A0A3P7Q431_CYLGO</name>